<keyword evidence="1" id="KW-0472">Membrane</keyword>
<evidence type="ECO:0000313" key="3">
    <source>
        <dbReference type="EMBL" id="TDR44355.1"/>
    </source>
</evidence>
<keyword evidence="1" id="KW-0812">Transmembrane</keyword>
<dbReference type="Proteomes" id="UP000294641">
    <property type="component" value="Unassembled WGS sequence"/>
</dbReference>
<organism evidence="2 4">
    <name type="scientific">Kurthia zopfii</name>
    <dbReference type="NCBI Taxonomy" id="1650"/>
    <lineage>
        <taxon>Bacteria</taxon>
        <taxon>Bacillati</taxon>
        <taxon>Bacillota</taxon>
        <taxon>Bacilli</taxon>
        <taxon>Bacillales</taxon>
        <taxon>Caryophanaceae</taxon>
        <taxon>Kurthia</taxon>
    </lineage>
</organism>
<keyword evidence="5" id="KW-1185">Reference proteome</keyword>
<dbReference type="RefSeq" id="WP_109348383.1">
    <property type="nucleotide sequence ID" value="NZ_BJUE01000072.1"/>
</dbReference>
<evidence type="ECO:0000256" key="1">
    <source>
        <dbReference type="SAM" id="Phobius"/>
    </source>
</evidence>
<reference evidence="3 5" key="2">
    <citation type="submission" date="2019-03" db="EMBL/GenBank/DDBJ databases">
        <title>Genomic Encyclopedia of Type Strains, Phase IV (KMG-IV): sequencing the most valuable type-strain genomes for metagenomic binning, comparative biology and taxonomic classification.</title>
        <authorList>
            <person name="Goeker M."/>
        </authorList>
    </citation>
    <scope>NUCLEOTIDE SEQUENCE [LARGE SCALE GENOMIC DNA]</scope>
    <source>
        <strain evidence="3 5">DSM 20580</strain>
    </source>
</reference>
<protein>
    <submittedName>
        <fullName evidence="2">Uncharacterized protein</fullName>
    </submittedName>
</protein>
<feature type="transmembrane region" description="Helical" evidence="1">
    <location>
        <begin position="148"/>
        <end position="164"/>
    </location>
</feature>
<feature type="transmembrane region" description="Helical" evidence="1">
    <location>
        <begin position="67"/>
        <end position="86"/>
    </location>
</feature>
<evidence type="ECO:0000313" key="5">
    <source>
        <dbReference type="Proteomes" id="UP000294641"/>
    </source>
</evidence>
<evidence type="ECO:0000313" key="2">
    <source>
        <dbReference type="EMBL" id="STX10039.1"/>
    </source>
</evidence>
<comment type="caution">
    <text evidence="2">The sequence shown here is derived from an EMBL/GenBank/DDBJ whole genome shotgun (WGS) entry which is preliminary data.</text>
</comment>
<name>A0A8B4QBD6_9BACL</name>
<dbReference type="AlphaFoldDB" id="A0A8B4QBD6"/>
<keyword evidence="1" id="KW-1133">Transmembrane helix</keyword>
<feature type="transmembrane region" description="Helical" evidence="1">
    <location>
        <begin position="122"/>
        <end position="142"/>
    </location>
</feature>
<reference evidence="2 4" key="1">
    <citation type="submission" date="2018-06" db="EMBL/GenBank/DDBJ databases">
        <authorList>
            <consortium name="Pathogen Informatics"/>
            <person name="Doyle S."/>
        </authorList>
    </citation>
    <scope>NUCLEOTIDE SEQUENCE [LARGE SCALE GENOMIC DNA]</scope>
    <source>
        <strain evidence="2 4">NCTC10597</strain>
    </source>
</reference>
<feature type="transmembrane region" description="Helical" evidence="1">
    <location>
        <begin position="171"/>
        <end position="190"/>
    </location>
</feature>
<accession>A0A8B4QBD6</accession>
<dbReference type="OrthoDB" id="2380880at2"/>
<sequence>MEKDQQKKAVILKEISFWKTNSLLPEHYCDFLTQLYTEGKSLTEEGEKHLAEQSILQTEKASLGKTFVLVLSVLLVIASIALMFIFSQNFVWVPMIISAVLLIGVASYILKTAHNPTLTTTFAYATAALLLFSISVKLAGLFAPENQIAIWAVLIMNCLIWLIVGISRKLIYFTISGVLGILVIVFYWIFA</sequence>
<evidence type="ECO:0000313" key="4">
    <source>
        <dbReference type="Proteomes" id="UP000254330"/>
    </source>
</evidence>
<dbReference type="Proteomes" id="UP000254330">
    <property type="component" value="Unassembled WGS sequence"/>
</dbReference>
<gene>
    <name evidence="3" type="ORF">DFR61_101194</name>
    <name evidence="2" type="ORF">NCTC10597_01748</name>
</gene>
<dbReference type="EMBL" id="UGNP01000001">
    <property type="protein sequence ID" value="STX10039.1"/>
    <property type="molecule type" value="Genomic_DNA"/>
</dbReference>
<dbReference type="EMBL" id="SNZG01000001">
    <property type="protein sequence ID" value="TDR44355.1"/>
    <property type="molecule type" value="Genomic_DNA"/>
</dbReference>
<feature type="transmembrane region" description="Helical" evidence="1">
    <location>
        <begin position="92"/>
        <end position="110"/>
    </location>
</feature>
<proteinExistence type="predicted"/>